<keyword evidence="3 9" id="KW-0813">Transport</keyword>
<organism evidence="11 12">
    <name type="scientific">Perkinsus chesapeaki</name>
    <name type="common">Clam parasite</name>
    <name type="synonym">Perkinsus andrewsi</name>
    <dbReference type="NCBI Taxonomy" id="330153"/>
    <lineage>
        <taxon>Eukaryota</taxon>
        <taxon>Sar</taxon>
        <taxon>Alveolata</taxon>
        <taxon>Perkinsozoa</taxon>
        <taxon>Perkinsea</taxon>
        <taxon>Perkinsida</taxon>
        <taxon>Perkinsidae</taxon>
        <taxon>Perkinsus</taxon>
    </lineage>
</organism>
<keyword evidence="12" id="KW-1185">Reference proteome</keyword>
<evidence type="ECO:0000256" key="3">
    <source>
        <dbReference type="ARBA" id="ARBA00022448"/>
    </source>
</evidence>
<comment type="similarity">
    <text evidence="2 9">Belongs to the mitochondrial carrier (TC 2.A.29) family.</text>
</comment>
<reference evidence="11 12" key="1">
    <citation type="submission" date="2020-04" db="EMBL/GenBank/DDBJ databases">
        <title>Perkinsus chesapeaki whole genome sequence.</title>
        <authorList>
            <person name="Bogema D.R."/>
        </authorList>
    </citation>
    <scope>NUCLEOTIDE SEQUENCE [LARGE SCALE GENOMIC DNA]</scope>
    <source>
        <strain evidence="11">ATCC PRA-425</strain>
    </source>
</reference>
<feature type="repeat" description="Solcar" evidence="8">
    <location>
        <begin position="225"/>
        <end position="381"/>
    </location>
</feature>
<dbReference type="EMBL" id="JAAPAO010000132">
    <property type="protein sequence ID" value="KAF4671640.1"/>
    <property type="molecule type" value="Genomic_DNA"/>
</dbReference>
<evidence type="ECO:0000313" key="11">
    <source>
        <dbReference type="EMBL" id="KAF4671640.1"/>
    </source>
</evidence>
<evidence type="ECO:0000256" key="9">
    <source>
        <dbReference type="RuleBase" id="RU000488"/>
    </source>
</evidence>
<comment type="subcellular location">
    <subcellularLocation>
        <location evidence="1">Mitochondrion membrane</location>
        <topology evidence="1">Multi-pass membrane protein</topology>
    </subcellularLocation>
</comment>
<evidence type="ECO:0000256" key="6">
    <source>
        <dbReference type="ARBA" id="ARBA00023128"/>
    </source>
</evidence>
<keyword evidence="7 8" id="KW-0472">Membrane</keyword>
<feature type="region of interest" description="Disordered" evidence="10">
    <location>
        <begin position="1"/>
        <end position="24"/>
    </location>
</feature>
<dbReference type="PANTHER" id="PTHR45758:SF4">
    <property type="entry name" value="MITOFERRIN-1"/>
    <property type="match status" value="1"/>
</dbReference>
<dbReference type="PANTHER" id="PTHR45758">
    <property type="entry name" value="MITOFERRIN-1-RELATED"/>
    <property type="match status" value="1"/>
</dbReference>
<dbReference type="Pfam" id="PF00153">
    <property type="entry name" value="Mito_carr"/>
    <property type="match status" value="4"/>
</dbReference>
<dbReference type="OrthoDB" id="43906at2759"/>
<dbReference type="InterPro" id="IPR023395">
    <property type="entry name" value="MCP_dom_sf"/>
</dbReference>
<evidence type="ECO:0000256" key="5">
    <source>
        <dbReference type="ARBA" id="ARBA00022989"/>
    </source>
</evidence>
<evidence type="ECO:0000256" key="2">
    <source>
        <dbReference type="ARBA" id="ARBA00006375"/>
    </source>
</evidence>
<dbReference type="AlphaFoldDB" id="A0A7J6MKC0"/>
<accession>A0A7J6MKC0</accession>
<evidence type="ECO:0000256" key="1">
    <source>
        <dbReference type="ARBA" id="ARBA00004225"/>
    </source>
</evidence>
<comment type="caution">
    <text evidence="11">The sequence shown here is derived from an EMBL/GenBank/DDBJ whole genome shotgun (WGS) entry which is preliminary data.</text>
</comment>
<evidence type="ECO:0000256" key="8">
    <source>
        <dbReference type="PROSITE-ProRule" id="PRU00282"/>
    </source>
</evidence>
<protein>
    <submittedName>
        <fullName evidence="11">Uncharacterized protein</fullName>
    </submittedName>
</protein>
<evidence type="ECO:0000256" key="7">
    <source>
        <dbReference type="ARBA" id="ARBA00023136"/>
    </source>
</evidence>
<keyword evidence="6" id="KW-0496">Mitochondrion</keyword>
<gene>
    <name evidence="11" type="ORF">FOL47_001377</name>
</gene>
<dbReference type="GO" id="GO:0031966">
    <property type="term" value="C:mitochondrial membrane"/>
    <property type="evidence" value="ECO:0007669"/>
    <property type="project" value="UniProtKB-SubCell"/>
</dbReference>
<evidence type="ECO:0000313" key="12">
    <source>
        <dbReference type="Proteomes" id="UP000591131"/>
    </source>
</evidence>
<feature type="repeat" description="Solcar" evidence="8">
    <location>
        <begin position="37"/>
        <end position="124"/>
    </location>
</feature>
<dbReference type="InterPro" id="IPR018108">
    <property type="entry name" value="MCP_transmembrane"/>
</dbReference>
<dbReference type="PROSITE" id="PS50920">
    <property type="entry name" value="SOLCAR"/>
    <property type="match status" value="3"/>
</dbReference>
<dbReference type="Proteomes" id="UP000591131">
    <property type="component" value="Unassembled WGS sequence"/>
</dbReference>
<evidence type="ECO:0000256" key="10">
    <source>
        <dbReference type="SAM" id="MobiDB-lite"/>
    </source>
</evidence>
<dbReference type="Gene3D" id="1.50.40.10">
    <property type="entry name" value="Mitochondrial carrier domain"/>
    <property type="match status" value="2"/>
</dbReference>
<dbReference type="GO" id="GO:0048250">
    <property type="term" value="P:iron import into the mitochondrion"/>
    <property type="evidence" value="ECO:0007669"/>
    <property type="project" value="TreeGrafter"/>
</dbReference>
<feature type="repeat" description="Solcar" evidence="8">
    <location>
        <begin position="134"/>
        <end position="216"/>
    </location>
</feature>
<keyword evidence="4 8" id="KW-0812">Transmembrane</keyword>
<name>A0A7J6MKC0_PERCH</name>
<keyword evidence="5" id="KW-1133">Transmembrane helix</keyword>
<dbReference type="GO" id="GO:0015093">
    <property type="term" value="F:ferrous iron transmembrane transporter activity"/>
    <property type="evidence" value="ECO:0007669"/>
    <property type="project" value="TreeGrafter"/>
</dbReference>
<evidence type="ECO:0000256" key="4">
    <source>
        <dbReference type="ARBA" id="ARBA00022692"/>
    </source>
</evidence>
<sequence>MSSSVESAAAILPKREGPDSATTPEDALEWEDWKGDIPFIHHAIAGSCAGIAEHVATFPLDTIKTRMQAYSGANGGTVRLSTVLESVKSEYGLKGFVRGWGAIATGCVPAHIALFSVYEKLKDLAGVQNEHCAYRVPKSLLCGALAQFAHDSILTPMDVVKQRLQLGCYRGTFHCIKSMVRTEGAVSLFRSLPVTALMNAPQGAVTVAVNEAIKRVWGLGEGKGNHLPAYFASAGIAGGIASLTTQPLDVIKTRLQTQDCLCRKDQTKMRPKVCPRKLAALQARGIVSATGELLVNPAEIPEATMVKLRARGIDVANLKSSIRPASQASTAPRYSSVMSAAKLIWMEEGFRGFFRGMVPRFCLSIPATATCWGSYETVKALLARWQDLHH</sequence>
<proteinExistence type="inferred from homology"/>
<dbReference type="SUPFAM" id="SSF103506">
    <property type="entry name" value="Mitochondrial carrier"/>
    <property type="match status" value="1"/>
</dbReference>